<reference evidence="2 3" key="1">
    <citation type="submission" date="2023-07" db="EMBL/GenBank/DDBJ databases">
        <title>Sorghum-associated microbial communities from plants grown in Nebraska, USA.</title>
        <authorList>
            <person name="Schachtman D."/>
        </authorList>
    </citation>
    <scope>NUCLEOTIDE SEQUENCE [LARGE SCALE GENOMIC DNA]</scope>
    <source>
        <strain evidence="2 3">BE310</strain>
    </source>
</reference>
<protein>
    <submittedName>
        <fullName evidence="2">ElaB/YqjD/DUF883 family membrane-anchored ribosome-binding protein</fullName>
    </submittedName>
</protein>
<comment type="caution">
    <text evidence="2">The sequence shown here is derived from an EMBL/GenBank/DDBJ whole genome shotgun (WGS) entry which is preliminary data.</text>
</comment>
<name>A0ABU1ZCU9_9BURK</name>
<evidence type="ECO:0000313" key="2">
    <source>
        <dbReference type="EMBL" id="MDR7297810.1"/>
    </source>
</evidence>
<evidence type="ECO:0000313" key="3">
    <source>
        <dbReference type="Proteomes" id="UP001180536"/>
    </source>
</evidence>
<sequence>MATTTANTPANSPFPTSSASPATPATSATGTVNEVANKADAAVDKGAAVGQDVLNRVVQGAHQAIDRMADTAAPAVQKVQDGVHAASEALSQRAHDARELGDEWCESLRCTVRDNPLTAVATALAVGVLIARLTR</sequence>
<organism evidence="2 3">
    <name type="scientific">Pelomonas aquatica</name>
    <dbReference type="NCBI Taxonomy" id="431058"/>
    <lineage>
        <taxon>Bacteria</taxon>
        <taxon>Pseudomonadati</taxon>
        <taxon>Pseudomonadota</taxon>
        <taxon>Betaproteobacteria</taxon>
        <taxon>Burkholderiales</taxon>
        <taxon>Sphaerotilaceae</taxon>
        <taxon>Roseateles</taxon>
    </lineage>
</organism>
<evidence type="ECO:0000256" key="1">
    <source>
        <dbReference type="SAM" id="MobiDB-lite"/>
    </source>
</evidence>
<accession>A0ABU1ZCU9</accession>
<keyword evidence="3" id="KW-1185">Reference proteome</keyword>
<dbReference type="RefSeq" id="WP_310346385.1">
    <property type="nucleotide sequence ID" value="NZ_JAVDXQ010000004.1"/>
</dbReference>
<gene>
    <name evidence="2" type="ORF">J2X16_003159</name>
</gene>
<feature type="region of interest" description="Disordered" evidence="1">
    <location>
        <begin position="1"/>
        <end position="30"/>
    </location>
</feature>
<proteinExistence type="predicted"/>
<dbReference type="Proteomes" id="UP001180536">
    <property type="component" value="Unassembled WGS sequence"/>
</dbReference>
<dbReference type="EMBL" id="JAVDXQ010000004">
    <property type="protein sequence ID" value="MDR7297810.1"/>
    <property type="molecule type" value="Genomic_DNA"/>
</dbReference>